<dbReference type="Pfam" id="PF22669">
    <property type="entry name" value="Exo_endo_phos2"/>
    <property type="match status" value="1"/>
</dbReference>
<dbReference type="Gene3D" id="3.60.10.10">
    <property type="entry name" value="Endonuclease/exonuclease/phosphatase"/>
    <property type="match status" value="1"/>
</dbReference>
<name>A0A3Q0J356_DIACI</name>
<dbReference type="SUPFAM" id="SSF56219">
    <property type="entry name" value="DNase I-like"/>
    <property type="match status" value="1"/>
</dbReference>
<keyword evidence="6" id="KW-1185">Reference proteome</keyword>
<reference evidence="7" key="1">
    <citation type="submission" date="2025-08" db="UniProtKB">
        <authorList>
            <consortium name="RefSeq"/>
        </authorList>
    </citation>
    <scope>IDENTIFICATION</scope>
</reference>
<evidence type="ECO:0000256" key="2">
    <source>
        <dbReference type="ARBA" id="ARBA00004580"/>
    </source>
</evidence>
<dbReference type="AlphaFoldDB" id="A0A3Q0J356"/>
<organism evidence="6 7">
    <name type="scientific">Diaphorina citri</name>
    <name type="common">Asian citrus psyllid</name>
    <dbReference type="NCBI Taxonomy" id="121845"/>
    <lineage>
        <taxon>Eukaryota</taxon>
        <taxon>Metazoa</taxon>
        <taxon>Ecdysozoa</taxon>
        <taxon>Arthropoda</taxon>
        <taxon>Hexapoda</taxon>
        <taxon>Insecta</taxon>
        <taxon>Pterygota</taxon>
        <taxon>Neoptera</taxon>
        <taxon>Paraneoptera</taxon>
        <taxon>Hemiptera</taxon>
        <taxon>Sternorrhyncha</taxon>
        <taxon>Psylloidea</taxon>
        <taxon>Psyllidae</taxon>
        <taxon>Diaphorininae</taxon>
        <taxon>Diaphorina</taxon>
    </lineage>
</organism>
<evidence type="ECO:0000313" key="7">
    <source>
        <dbReference type="RefSeq" id="XP_026682922.1"/>
    </source>
</evidence>
<dbReference type="PROSITE" id="PS50238">
    <property type="entry name" value="RHOGAP"/>
    <property type="match status" value="2"/>
</dbReference>
<evidence type="ECO:0000259" key="5">
    <source>
        <dbReference type="PROSITE" id="PS50238"/>
    </source>
</evidence>
<evidence type="ECO:0000256" key="3">
    <source>
        <dbReference type="ARBA" id="ARBA00022753"/>
    </source>
</evidence>
<dbReference type="PANTHER" id="PTHR11200">
    <property type="entry name" value="INOSITOL 5-PHOSPHATASE"/>
    <property type="match status" value="1"/>
</dbReference>
<dbReference type="PANTHER" id="PTHR11200:SF300">
    <property type="entry name" value="TYPE II INOSITOL 1,4,5-TRISPHOSPHATE 5-PHOSPHATASE"/>
    <property type="match status" value="1"/>
</dbReference>
<dbReference type="Proteomes" id="UP000079169">
    <property type="component" value="Unplaced"/>
</dbReference>
<protein>
    <submittedName>
        <fullName evidence="7">Type II inositol 1,4,5-trisphosphate 5-phosphatase-like</fullName>
    </submittedName>
</protein>
<dbReference type="GO" id="GO:0004439">
    <property type="term" value="F:phosphatidylinositol-4,5-bisphosphate 5-phosphatase activity"/>
    <property type="evidence" value="ECO:0007669"/>
    <property type="project" value="TreeGrafter"/>
</dbReference>
<dbReference type="Gene3D" id="1.10.555.10">
    <property type="entry name" value="Rho GTPase activation protein"/>
    <property type="match status" value="2"/>
</dbReference>
<comment type="subcellular location">
    <subcellularLocation>
        <location evidence="2">Cytoplasmic vesicle</location>
        <location evidence="2">Phagosome membrane</location>
    </subcellularLocation>
    <subcellularLocation>
        <location evidence="1">Early endosome membrane</location>
    </subcellularLocation>
</comment>
<accession>A0A3Q0J356</accession>
<dbReference type="SUPFAM" id="SSF48350">
    <property type="entry name" value="GTPase activation domain, GAP"/>
    <property type="match status" value="2"/>
</dbReference>
<keyword evidence="4" id="KW-0968">Cytoplasmic vesicle</keyword>
<sequence>MSDQESHAMGTISGGRESTSWFPRNMKPCYQLLSYIQELIQGPKDGTKPALNDVGEDFLTACIEEIERRGLAVEGLYRKPAVNKKVSELLNNGLKKKNRIFNLDLDEYDTKVLTNSVKLYLNSLPEALLTVVVYPSIIQSVRSNDITQLYNAVHKIPHDNYVLLEKLIKHFHKIVQHSPENLMTSKNLSKIFGHILLRPKAEDIDYAELEIEMLIDNYEHIFNNGVITYQPDKSQKLNKSNKRLVKIFVGTWNVSNKPISKEFLLNDWLHPASEKHVLPDIYAVGFQELDLSKEAILYDRSSREKDWLAVITKCLETLPENYTQVEAIRMLGIMMVIFVRDSFLSQITNIDKDRMSSGDLGNKGGVAIRFELYRTGICFICSHFASHINNVEARNADFKNILNQIHFKENDKLIPDHDLIFWFGDLNYRFDKLSRDSVIELINRKGYDILLQHDQLKKILIQSETIFPSFKEAEICFKPTYKFIYVQRLLKISPKNGIIDPGEREDIVFTLQVTEKVAWKFNSGEEIMKDKFYLRISGEKDTPIKVNGAYKPSVFGFSMDTLAKLTKPIIEMSFDELRAIELKEHPWIGDDPMARIPKSLWTLVDYLYKNSLHEENLFVKEGNYFEIIHIRDWLDADKDLSQISVSACSIAQCILLLLKSTKEPLIEMNAHPMNQQNVSSYNKLLVEYITSFLCFLLKFREQNKLTANILGEIFASAIMHSNDVVSKKYMSGLIMKQCRNKSMYSDNV</sequence>
<dbReference type="GO" id="GO:0030670">
    <property type="term" value="C:phagocytic vesicle membrane"/>
    <property type="evidence" value="ECO:0007669"/>
    <property type="project" value="UniProtKB-SubCell"/>
</dbReference>
<dbReference type="KEGG" id="dci:103514072"/>
<keyword evidence="3" id="KW-0967">Endosome</keyword>
<dbReference type="PaxDb" id="121845-A0A3Q0J356"/>
<dbReference type="InterPro" id="IPR046985">
    <property type="entry name" value="IP5"/>
</dbReference>
<feature type="domain" description="Rho-GAP" evidence="5">
    <location>
        <begin position="49"/>
        <end position="222"/>
    </location>
</feature>
<dbReference type="InterPro" id="IPR000300">
    <property type="entry name" value="IPPc"/>
</dbReference>
<evidence type="ECO:0000256" key="4">
    <source>
        <dbReference type="ARBA" id="ARBA00023329"/>
    </source>
</evidence>
<dbReference type="RefSeq" id="XP_026682922.1">
    <property type="nucleotide sequence ID" value="XM_026827121.1"/>
</dbReference>
<dbReference type="SMART" id="SM00128">
    <property type="entry name" value="IPPc"/>
    <property type="match status" value="1"/>
</dbReference>
<evidence type="ECO:0000256" key="1">
    <source>
        <dbReference type="ARBA" id="ARBA00004146"/>
    </source>
</evidence>
<dbReference type="Pfam" id="PF00620">
    <property type="entry name" value="RhoGAP"/>
    <property type="match status" value="1"/>
</dbReference>
<dbReference type="GO" id="GO:0007165">
    <property type="term" value="P:signal transduction"/>
    <property type="evidence" value="ECO:0007669"/>
    <property type="project" value="InterPro"/>
</dbReference>
<dbReference type="GO" id="GO:0046856">
    <property type="term" value="P:phosphatidylinositol dephosphorylation"/>
    <property type="evidence" value="ECO:0007669"/>
    <property type="project" value="InterPro"/>
</dbReference>
<feature type="domain" description="Rho-GAP" evidence="5">
    <location>
        <begin position="580"/>
        <end position="748"/>
    </location>
</feature>
<dbReference type="GO" id="GO:0031901">
    <property type="term" value="C:early endosome membrane"/>
    <property type="evidence" value="ECO:0007669"/>
    <property type="project" value="UniProtKB-SubCell"/>
</dbReference>
<gene>
    <name evidence="7" type="primary">LOC103514072</name>
</gene>
<dbReference type="InterPro" id="IPR008936">
    <property type="entry name" value="Rho_GTPase_activation_prot"/>
</dbReference>
<dbReference type="STRING" id="121845.A0A3Q0J356"/>
<dbReference type="SMART" id="SM00324">
    <property type="entry name" value="RhoGAP"/>
    <property type="match status" value="2"/>
</dbReference>
<dbReference type="InterPro" id="IPR036691">
    <property type="entry name" value="Endo/exonu/phosph_ase_sf"/>
</dbReference>
<dbReference type="GeneID" id="103514072"/>
<proteinExistence type="predicted"/>
<dbReference type="InterPro" id="IPR000198">
    <property type="entry name" value="RhoGAP_dom"/>
</dbReference>
<evidence type="ECO:0000313" key="6">
    <source>
        <dbReference type="Proteomes" id="UP000079169"/>
    </source>
</evidence>